<proteinExistence type="predicted"/>
<reference evidence="1 2" key="2">
    <citation type="submission" date="2018-03" db="EMBL/GenBank/DDBJ databases">
        <authorList>
            <person name="Keele B.F."/>
        </authorList>
    </citation>
    <scope>NUCLEOTIDE SEQUENCE [LARGE SCALE GENOMIC DNA]</scope>
    <source>
        <strain evidence="1 2">CCALA 016</strain>
    </source>
</reference>
<comment type="caution">
    <text evidence="1">The sequence shown here is derived from an EMBL/GenBank/DDBJ whole genome shotgun (WGS) entry which is preliminary data.</text>
</comment>
<dbReference type="Proteomes" id="UP000239001">
    <property type="component" value="Unassembled WGS sequence"/>
</dbReference>
<accession>A0A2T1M0D4</accession>
<gene>
    <name evidence="1" type="ORF">C7H19_06580</name>
</gene>
<dbReference type="EMBL" id="PXOH01000005">
    <property type="protein sequence ID" value="PSF38131.1"/>
    <property type="molecule type" value="Genomic_DNA"/>
</dbReference>
<dbReference type="OrthoDB" id="488904at2"/>
<keyword evidence="2" id="KW-1185">Reference proteome</keyword>
<reference evidence="1 2" key="1">
    <citation type="submission" date="2018-03" db="EMBL/GenBank/DDBJ databases">
        <title>The ancient ancestry and fast evolution of plastids.</title>
        <authorList>
            <person name="Moore K.R."/>
            <person name="Magnabosco C."/>
            <person name="Momper L."/>
            <person name="Gold D.A."/>
            <person name="Bosak T."/>
            <person name="Fournier G.P."/>
        </authorList>
    </citation>
    <scope>NUCLEOTIDE SEQUENCE [LARGE SCALE GENOMIC DNA]</scope>
    <source>
        <strain evidence="1 2">CCALA 016</strain>
    </source>
</reference>
<evidence type="ECO:0000313" key="2">
    <source>
        <dbReference type="Proteomes" id="UP000239001"/>
    </source>
</evidence>
<organism evidence="1 2">
    <name type="scientific">Aphanothece hegewaldii CCALA 016</name>
    <dbReference type="NCBI Taxonomy" id="2107694"/>
    <lineage>
        <taxon>Bacteria</taxon>
        <taxon>Bacillati</taxon>
        <taxon>Cyanobacteriota</taxon>
        <taxon>Cyanophyceae</taxon>
        <taxon>Oscillatoriophycideae</taxon>
        <taxon>Chroococcales</taxon>
        <taxon>Aphanothecaceae</taxon>
        <taxon>Aphanothece</taxon>
    </lineage>
</organism>
<name>A0A2T1M0D4_9CHRO</name>
<evidence type="ECO:0000313" key="1">
    <source>
        <dbReference type="EMBL" id="PSF38131.1"/>
    </source>
</evidence>
<dbReference type="AlphaFoldDB" id="A0A2T1M0D4"/>
<dbReference type="RefSeq" id="WP_106456096.1">
    <property type="nucleotide sequence ID" value="NZ_PXOH01000005.1"/>
</dbReference>
<protein>
    <submittedName>
        <fullName evidence="1">Uncharacterized protein</fullName>
    </submittedName>
</protein>
<sequence length="64" mass="7326">MEPTEEQFLVFNALETLALIQGSLYDERRGYWYILTLSPILPISIILPSGEIVPLQFVQDDESI</sequence>